<evidence type="ECO:0000313" key="5">
    <source>
        <dbReference type="EMBL" id="SNV27340.1"/>
    </source>
</evidence>
<dbReference type="Pfam" id="PF13692">
    <property type="entry name" value="Glyco_trans_1_4"/>
    <property type="match status" value="1"/>
</dbReference>
<dbReference type="Pfam" id="PF13579">
    <property type="entry name" value="Glyco_trans_4_4"/>
    <property type="match status" value="1"/>
</dbReference>
<organism evidence="5 6">
    <name type="scientific">Cutibacterium granulosum</name>
    <dbReference type="NCBI Taxonomy" id="33011"/>
    <lineage>
        <taxon>Bacteria</taxon>
        <taxon>Bacillati</taxon>
        <taxon>Actinomycetota</taxon>
        <taxon>Actinomycetes</taxon>
        <taxon>Propionibacteriales</taxon>
        <taxon>Propionibacteriaceae</taxon>
        <taxon>Cutibacterium</taxon>
    </lineage>
</organism>
<evidence type="ECO:0000256" key="3">
    <source>
        <dbReference type="SAM" id="MobiDB-lite"/>
    </source>
</evidence>
<keyword evidence="2 5" id="KW-0808">Transferase</keyword>
<feature type="region of interest" description="Disordered" evidence="3">
    <location>
        <begin position="390"/>
        <end position="414"/>
    </location>
</feature>
<evidence type="ECO:0000313" key="6">
    <source>
        <dbReference type="Proteomes" id="UP000215332"/>
    </source>
</evidence>
<feature type="compositionally biased region" description="Polar residues" evidence="3">
    <location>
        <begin position="401"/>
        <end position="414"/>
    </location>
</feature>
<evidence type="ECO:0000259" key="4">
    <source>
        <dbReference type="Pfam" id="PF13579"/>
    </source>
</evidence>
<feature type="domain" description="Glycosyltransferase subfamily 4-like N-terminal" evidence="4">
    <location>
        <begin position="19"/>
        <end position="170"/>
    </location>
</feature>
<dbReference type="Proteomes" id="UP000215332">
    <property type="component" value="Chromosome 1"/>
</dbReference>
<keyword evidence="1 5" id="KW-0328">Glycosyltransferase</keyword>
<dbReference type="EC" id="2.4.1.345" evidence="5"/>
<proteinExistence type="predicted"/>
<dbReference type="GO" id="GO:1901137">
    <property type="term" value="P:carbohydrate derivative biosynthetic process"/>
    <property type="evidence" value="ECO:0007669"/>
    <property type="project" value="UniProtKB-ARBA"/>
</dbReference>
<dbReference type="EMBL" id="LT906441">
    <property type="protein sequence ID" value="SNV27340.1"/>
    <property type="molecule type" value="Genomic_DNA"/>
</dbReference>
<sequence length="414" mass="45424">MTDRLRIAQLANFVGPVSGGMKVAIDQLGKQYVQAGCDRILVVPGQHDHVEETENGIVVQVAAPKISKQYRMIATPWRALSVLDRFRPTSIEVSDKWTLTQAARWARRRGIGSVLFSHERLDDMLAGWLRRQFGVEAAVGALNRRLVKQFDVIVVTSDYSSGEFSGLGAELHKVPLGVDLETFHPSMRPQGLPTPQGDGVIRLCYVGRMSHEKNPELAMRAAMELHRRGLPVQMNMYGVGPDLQAMQDESSGFPVTFHGFVESRTEVARAYACSDISMSVCPTETFGLAVLEALACGTPVVTSNRGGAYELVNANSGASGFPNPSGIADATTTLINRLGSGLRASARARAEQFTWQESARTMLQIHAGLAERIARRPYWKDNLVDARSAHQEKHGVKDLLSPTNTTTQQSQEER</sequence>
<name>A0A239VZZ3_9ACTN</name>
<dbReference type="KEGG" id="cgrn:4412665_00007"/>
<dbReference type="AlphaFoldDB" id="A0A239VZZ3"/>
<accession>A0A239VZZ3</accession>
<protein>
    <submittedName>
        <fullName evidence="5">GDP-mannose-dependent alpha-(1-6)-phosphatidylinositol dimannoside mannosyltransferase</fullName>
        <ecNumber evidence="5">2.4.1.345</ecNumber>
    </submittedName>
</protein>
<dbReference type="GO" id="GO:0043750">
    <property type="term" value="F:phosphatidylinositol alpha-mannosyltransferase activity"/>
    <property type="evidence" value="ECO:0007669"/>
    <property type="project" value="UniProtKB-EC"/>
</dbReference>
<dbReference type="Gene3D" id="3.40.50.2000">
    <property type="entry name" value="Glycogen Phosphorylase B"/>
    <property type="match status" value="2"/>
</dbReference>
<gene>
    <name evidence="5" type="primary">pimC</name>
    <name evidence="5" type="ORF">SAMEA4412665_00007</name>
</gene>
<dbReference type="eggNOG" id="COG0438">
    <property type="taxonomic scope" value="Bacteria"/>
</dbReference>
<dbReference type="PANTHER" id="PTHR45947">
    <property type="entry name" value="SULFOQUINOVOSYL TRANSFERASE SQD2"/>
    <property type="match status" value="1"/>
</dbReference>
<dbReference type="InterPro" id="IPR050194">
    <property type="entry name" value="Glycosyltransferase_grp1"/>
</dbReference>
<evidence type="ECO:0000256" key="1">
    <source>
        <dbReference type="ARBA" id="ARBA00022676"/>
    </source>
</evidence>
<reference evidence="5 6" key="1">
    <citation type="submission" date="2017-06" db="EMBL/GenBank/DDBJ databases">
        <authorList>
            <consortium name="Pathogen Informatics"/>
        </authorList>
    </citation>
    <scope>NUCLEOTIDE SEQUENCE [LARGE SCALE GENOMIC DNA]</scope>
    <source>
        <strain evidence="5 6">NCTC11865</strain>
    </source>
</reference>
<dbReference type="PANTHER" id="PTHR45947:SF3">
    <property type="entry name" value="SULFOQUINOVOSYL TRANSFERASE SQD2"/>
    <property type="match status" value="1"/>
</dbReference>
<dbReference type="InterPro" id="IPR028098">
    <property type="entry name" value="Glyco_trans_4-like_N"/>
</dbReference>
<dbReference type="SUPFAM" id="SSF53756">
    <property type="entry name" value="UDP-Glycosyltransferase/glycogen phosphorylase"/>
    <property type="match status" value="1"/>
</dbReference>
<evidence type="ECO:0000256" key="2">
    <source>
        <dbReference type="ARBA" id="ARBA00022679"/>
    </source>
</evidence>